<dbReference type="PANTHER" id="PTHR43327">
    <property type="entry name" value="STOMATIN-LIKE PROTEIN 2, MITOCHONDRIAL"/>
    <property type="match status" value="1"/>
</dbReference>
<dbReference type="InterPro" id="IPR020980">
    <property type="entry name" value="Membrane_HflK_N"/>
</dbReference>
<evidence type="ECO:0000256" key="2">
    <source>
        <dbReference type="ARBA" id="ARBA00006971"/>
    </source>
</evidence>
<gene>
    <name evidence="9" type="primary">hflK</name>
    <name evidence="9" type="ORF">D3H34_03885</name>
</gene>
<evidence type="ECO:0000313" key="10">
    <source>
        <dbReference type="Proteomes" id="UP000265619"/>
    </source>
</evidence>
<dbReference type="InterPro" id="IPR010201">
    <property type="entry name" value="HflK"/>
</dbReference>
<comment type="caution">
    <text evidence="9">The sequence shown here is derived from an EMBL/GenBank/DDBJ whole genome shotgun (WGS) entry which is preliminary data.</text>
</comment>
<keyword evidence="9" id="KW-0645">Protease</keyword>
<feature type="region of interest" description="Disordered" evidence="7">
    <location>
        <begin position="78"/>
        <end position="97"/>
    </location>
</feature>
<dbReference type="EMBL" id="QXMN01000002">
    <property type="protein sequence ID" value="RIX84770.1"/>
    <property type="molecule type" value="Genomic_DNA"/>
</dbReference>
<dbReference type="PANTHER" id="PTHR43327:SF2">
    <property type="entry name" value="MODULATOR OF FTSH PROTEASE HFLK"/>
    <property type="match status" value="1"/>
</dbReference>
<feature type="compositionally biased region" description="Polar residues" evidence="7">
    <location>
        <begin position="426"/>
        <end position="441"/>
    </location>
</feature>
<dbReference type="GO" id="GO:0016020">
    <property type="term" value="C:membrane"/>
    <property type="evidence" value="ECO:0007669"/>
    <property type="project" value="UniProtKB-SubCell"/>
</dbReference>
<feature type="region of interest" description="Disordered" evidence="7">
    <location>
        <begin position="411"/>
        <end position="455"/>
    </location>
</feature>
<dbReference type="Gene3D" id="3.30.479.30">
    <property type="entry name" value="Band 7 domain"/>
    <property type="match status" value="1"/>
</dbReference>
<feature type="compositionally biased region" description="Basic and acidic residues" evidence="7">
    <location>
        <begin position="442"/>
        <end position="455"/>
    </location>
</feature>
<keyword evidence="9" id="KW-0378">Hydrolase</keyword>
<name>A0A9X8D8L7_9BURK</name>
<dbReference type="SMART" id="SM00244">
    <property type="entry name" value="PHB"/>
    <property type="match status" value="1"/>
</dbReference>
<evidence type="ECO:0000313" key="9">
    <source>
        <dbReference type="EMBL" id="RIX84770.1"/>
    </source>
</evidence>
<dbReference type="Pfam" id="PF12221">
    <property type="entry name" value="HflK_N"/>
    <property type="match status" value="1"/>
</dbReference>
<keyword evidence="10" id="KW-1185">Reference proteome</keyword>
<feature type="compositionally biased region" description="Low complexity" evidence="7">
    <location>
        <begin position="42"/>
        <end position="62"/>
    </location>
</feature>
<comment type="similarity">
    <text evidence="2 6">Belongs to the band 7/mec-2 family. HflK subfamily.</text>
</comment>
<dbReference type="Pfam" id="PF01145">
    <property type="entry name" value="Band_7"/>
    <property type="match status" value="1"/>
</dbReference>
<evidence type="ECO:0000256" key="5">
    <source>
        <dbReference type="ARBA" id="ARBA00023136"/>
    </source>
</evidence>
<evidence type="ECO:0000259" key="8">
    <source>
        <dbReference type="SMART" id="SM00244"/>
    </source>
</evidence>
<dbReference type="InterPro" id="IPR001107">
    <property type="entry name" value="Band_7"/>
</dbReference>
<comment type="subcellular location">
    <subcellularLocation>
        <location evidence="1">Membrane</location>
        <topology evidence="1">Single-pass membrane protein</topology>
    </subcellularLocation>
</comment>
<dbReference type="AlphaFoldDB" id="A0A9X8D8L7"/>
<feature type="transmembrane region" description="Helical" evidence="6">
    <location>
        <begin position="108"/>
        <end position="129"/>
    </location>
</feature>
<reference evidence="9 10" key="1">
    <citation type="submission" date="2018-09" db="EMBL/GenBank/DDBJ databases">
        <title>Acidovorax cavernicola nov. sp. isolated from Gruta de las Maravillas (Aracena, Spain).</title>
        <authorList>
            <person name="Jurado V."/>
            <person name="Gutierrez-Patricio S."/>
            <person name="Gonzalez-Pimentel J.L."/>
            <person name="Miller A.Z."/>
            <person name="Laiz L."/>
            <person name="Saiz-Jimenez C."/>
        </authorList>
    </citation>
    <scope>NUCLEOTIDE SEQUENCE [LARGE SCALE GENOMIC DNA]</scope>
    <source>
        <strain evidence="9 10">1011MAR4D40.2</strain>
    </source>
</reference>
<dbReference type="InterPro" id="IPR036013">
    <property type="entry name" value="Band_7/SPFH_dom_sf"/>
</dbReference>
<evidence type="ECO:0000256" key="3">
    <source>
        <dbReference type="ARBA" id="ARBA00022692"/>
    </source>
</evidence>
<dbReference type="GO" id="GO:0008233">
    <property type="term" value="F:peptidase activity"/>
    <property type="evidence" value="ECO:0007669"/>
    <property type="project" value="UniProtKB-KW"/>
</dbReference>
<evidence type="ECO:0000256" key="6">
    <source>
        <dbReference type="RuleBase" id="RU364113"/>
    </source>
</evidence>
<proteinExistence type="inferred from homology"/>
<comment type="function">
    <text evidence="6">HflC and HflK could encode or regulate a protease.</text>
</comment>
<dbReference type="NCBIfam" id="TIGR01933">
    <property type="entry name" value="hflK"/>
    <property type="match status" value="1"/>
</dbReference>
<dbReference type="CDD" id="cd03404">
    <property type="entry name" value="SPFH_HflK"/>
    <property type="match status" value="1"/>
</dbReference>
<evidence type="ECO:0000256" key="4">
    <source>
        <dbReference type="ARBA" id="ARBA00022989"/>
    </source>
</evidence>
<dbReference type="InterPro" id="IPR050710">
    <property type="entry name" value="Band7/mec-2_domain"/>
</dbReference>
<comment type="subunit">
    <text evidence="6">HflC and HflK may interact to form a multimeric complex.</text>
</comment>
<dbReference type="SUPFAM" id="SSF117892">
    <property type="entry name" value="Band 7/SPFH domain"/>
    <property type="match status" value="1"/>
</dbReference>
<protein>
    <recommendedName>
        <fullName evidence="6">Protein HflK</fullName>
    </recommendedName>
</protein>
<dbReference type="RefSeq" id="WP_119552132.1">
    <property type="nucleotide sequence ID" value="NZ_QXMN01000002.1"/>
</dbReference>
<feature type="compositionally biased region" description="Pro residues" evidence="7">
    <location>
        <begin position="30"/>
        <end position="41"/>
    </location>
</feature>
<accession>A0A9X8D8L7</accession>
<feature type="region of interest" description="Disordered" evidence="7">
    <location>
        <begin position="1"/>
        <end position="67"/>
    </location>
</feature>
<feature type="domain" description="Band 7" evidence="8">
    <location>
        <begin position="124"/>
        <end position="299"/>
    </location>
</feature>
<evidence type="ECO:0000256" key="7">
    <source>
        <dbReference type="SAM" id="MobiDB-lite"/>
    </source>
</evidence>
<evidence type="ECO:0000256" key="1">
    <source>
        <dbReference type="ARBA" id="ARBA00004167"/>
    </source>
</evidence>
<keyword evidence="3 6" id="KW-0812">Transmembrane</keyword>
<keyword evidence="4 6" id="KW-1133">Transmembrane helix</keyword>
<organism evidence="9 10">
    <name type="scientific">Acidovorax cavernicola</name>
    <dbReference type="NCBI Taxonomy" id="1675792"/>
    <lineage>
        <taxon>Bacteria</taxon>
        <taxon>Pseudomonadati</taxon>
        <taxon>Pseudomonadota</taxon>
        <taxon>Betaproteobacteria</taxon>
        <taxon>Burkholderiales</taxon>
        <taxon>Comamonadaceae</taxon>
        <taxon>Acidovorax</taxon>
    </lineage>
</organism>
<dbReference type="OrthoDB" id="9779595at2"/>
<keyword evidence="5 6" id="KW-0472">Membrane</keyword>
<sequence>MFNLNDGRWGRGDEPSSNGDRPAGNRPPDADPPGAPIPPPSSGNQNNNGNRPRGQGPNQGPPDLDELWRDLNRKLGGFFGGGKGGGNRPNGSGGGGNGYKPDMKNAGFGIGLVAIVAVLIWLGTGFFIVNEGQQAVITQFGRYKSTVNAGFNWRLPYPIQRHEVVVTTQIRSTDVGRDAIVRSTGLRESAMLTEDENIVEIKFAVQYRLSDARAWLYESKSPAETIVQVAESSVREVVGKMKMDAALAEERDQIAPRVRALMQTILDRYKVGVEVVGINLQQGGVRPPEQVQAAFDDVLKAGQERERAKNDAEAYANNVVPLATGTSSRLKEESEAYKARIVAQAQGDAGRFSSVLAEYQKAPQVTRDRMYTDAMQQIYASTTKVLVDSKQGSNLLYLPLDKLMQQSGNAAATPVDAANPNVAGTAPTQSSVIPVAPTTTDVRARDGRSRDRDVR</sequence>
<dbReference type="GO" id="GO:0006508">
    <property type="term" value="P:proteolysis"/>
    <property type="evidence" value="ECO:0007669"/>
    <property type="project" value="UniProtKB-KW"/>
</dbReference>
<dbReference type="Proteomes" id="UP000265619">
    <property type="component" value="Unassembled WGS sequence"/>
</dbReference>